<keyword evidence="2" id="KW-0732">Signal</keyword>
<dbReference type="Proteomes" id="UP000326799">
    <property type="component" value="Unassembled WGS sequence"/>
</dbReference>
<proteinExistence type="predicted"/>
<keyword evidence="4" id="KW-1185">Reference proteome</keyword>
<feature type="region of interest" description="Disordered" evidence="1">
    <location>
        <begin position="81"/>
        <end position="108"/>
    </location>
</feature>
<gene>
    <name evidence="3" type="ORF">BDV33DRAFT_210974</name>
</gene>
<feature type="signal peptide" evidence="2">
    <location>
        <begin position="1"/>
        <end position="25"/>
    </location>
</feature>
<evidence type="ECO:0000313" key="3">
    <source>
        <dbReference type="EMBL" id="KAB8212716.1"/>
    </source>
</evidence>
<name>A0A5N6E568_9EURO</name>
<sequence length="108" mass="12111">MGEALRDAIKLLILQLRCLIMAFRAVPKETYHGILRNETDILVLYETSPLGFIQMLTHADLPSDISLGSILVWSENRPETLNLEDGDPGKQQAHCRIRSHTGSEKVLS</sequence>
<evidence type="ECO:0000313" key="4">
    <source>
        <dbReference type="Proteomes" id="UP000326799"/>
    </source>
</evidence>
<reference evidence="3 4" key="1">
    <citation type="submission" date="2019-04" db="EMBL/GenBank/DDBJ databases">
        <title>Fungal friends and foes A comparative genomics study of 23 Aspergillus species from section Flavi.</title>
        <authorList>
            <consortium name="DOE Joint Genome Institute"/>
            <person name="Kjaerbolling I."/>
            <person name="Vesth T.C."/>
            <person name="Frisvad J.C."/>
            <person name="Nybo J.L."/>
            <person name="Theobald S."/>
            <person name="Kildgaard S."/>
            <person name="Petersen T.I."/>
            <person name="Kuo A."/>
            <person name="Sato A."/>
            <person name="Lyhne E.K."/>
            <person name="Kogle M.E."/>
            <person name="Wiebenga A."/>
            <person name="Kun R.S."/>
            <person name="Lubbers R.J."/>
            <person name="Makela M.R."/>
            <person name="Barry K."/>
            <person name="Chovatia M."/>
            <person name="Clum A."/>
            <person name="Daum C."/>
            <person name="Haridas S."/>
            <person name="He G."/>
            <person name="LaButti K."/>
            <person name="Lipzen A."/>
            <person name="Mondo S."/>
            <person name="Pangilinan J."/>
            <person name="Riley R."/>
            <person name="Salamov A."/>
            <person name="Simmons B.A."/>
            <person name="Magnuson J.K."/>
            <person name="Henrissat B."/>
            <person name="Mortensen U.H."/>
            <person name="Larsen T.O."/>
            <person name="De vries R.P."/>
            <person name="Grigoriev I.V."/>
            <person name="Machida M."/>
            <person name="Baker S.E."/>
            <person name="Andersen M.R."/>
        </authorList>
    </citation>
    <scope>NUCLEOTIDE SEQUENCE [LARGE SCALE GENOMIC DNA]</scope>
    <source>
        <strain evidence="3 4">CBS 126849</strain>
    </source>
</reference>
<feature type="chain" id="PRO_5024997073" evidence="2">
    <location>
        <begin position="26"/>
        <end position="108"/>
    </location>
</feature>
<accession>A0A5N6E568</accession>
<dbReference type="AlphaFoldDB" id="A0A5N6E568"/>
<protein>
    <submittedName>
        <fullName evidence="3">Uncharacterized protein</fullName>
    </submittedName>
</protein>
<dbReference type="EMBL" id="ML733980">
    <property type="protein sequence ID" value="KAB8212716.1"/>
    <property type="molecule type" value="Genomic_DNA"/>
</dbReference>
<evidence type="ECO:0000256" key="1">
    <source>
        <dbReference type="SAM" id="MobiDB-lite"/>
    </source>
</evidence>
<organism evidence="3 4">
    <name type="scientific">Aspergillus novoparasiticus</name>
    <dbReference type="NCBI Taxonomy" id="986946"/>
    <lineage>
        <taxon>Eukaryota</taxon>
        <taxon>Fungi</taxon>
        <taxon>Dikarya</taxon>
        <taxon>Ascomycota</taxon>
        <taxon>Pezizomycotina</taxon>
        <taxon>Eurotiomycetes</taxon>
        <taxon>Eurotiomycetidae</taxon>
        <taxon>Eurotiales</taxon>
        <taxon>Aspergillaceae</taxon>
        <taxon>Aspergillus</taxon>
        <taxon>Aspergillus subgen. Circumdati</taxon>
    </lineage>
</organism>
<evidence type="ECO:0000256" key="2">
    <source>
        <dbReference type="SAM" id="SignalP"/>
    </source>
</evidence>